<evidence type="ECO:0000256" key="7">
    <source>
        <dbReference type="ARBA" id="ARBA00022692"/>
    </source>
</evidence>
<evidence type="ECO:0000256" key="4">
    <source>
        <dbReference type="ARBA" id="ARBA00022475"/>
    </source>
</evidence>
<gene>
    <name evidence="16" type="ORF">DNHGIG_32360</name>
</gene>
<evidence type="ECO:0000256" key="10">
    <source>
        <dbReference type="ARBA" id="ARBA00022840"/>
    </source>
</evidence>
<dbReference type="Pfam" id="PF07694">
    <property type="entry name" value="5TM-5TMR_LYT"/>
    <property type="match status" value="1"/>
</dbReference>
<feature type="domain" description="Histidine kinase" evidence="15">
    <location>
        <begin position="219"/>
        <end position="425"/>
    </location>
</feature>
<dbReference type="SUPFAM" id="SSF47384">
    <property type="entry name" value="Homodimeric domain of signal transducing histidine kinase"/>
    <property type="match status" value="1"/>
</dbReference>
<evidence type="ECO:0000256" key="14">
    <source>
        <dbReference type="SAM" id="Phobius"/>
    </source>
</evidence>
<dbReference type="Proteomes" id="UP001057291">
    <property type="component" value="Unassembled WGS sequence"/>
</dbReference>
<evidence type="ECO:0000256" key="6">
    <source>
        <dbReference type="ARBA" id="ARBA00022679"/>
    </source>
</evidence>
<evidence type="ECO:0000256" key="1">
    <source>
        <dbReference type="ARBA" id="ARBA00000085"/>
    </source>
</evidence>
<feature type="transmembrane region" description="Helical" evidence="14">
    <location>
        <begin position="40"/>
        <end position="63"/>
    </location>
</feature>
<keyword evidence="12" id="KW-0902">Two-component regulatory system</keyword>
<evidence type="ECO:0000313" key="16">
    <source>
        <dbReference type="EMBL" id="GIM47687.1"/>
    </source>
</evidence>
<evidence type="ECO:0000256" key="8">
    <source>
        <dbReference type="ARBA" id="ARBA00022741"/>
    </source>
</evidence>
<comment type="catalytic activity">
    <reaction evidence="1">
        <text>ATP + protein L-histidine = ADP + protein N-phospho-L-histidine.</text>
        <dbReference type="EC" id="2.7.13.3"/>
    </reaction>
</comment>
<dbReference type="PANTHER" id="PTHR43065:SF46">
    <property type="entry name" value="C4-DICARBOXYLATE TRANSPORT SENSOR PROTEIN DCTB"/>
    <property type="match status" value="1"/>
</dbReference>
<evidence type="ECO:0000256" key="12">
    <source>
        <dbReference type="ARBA" id="ARBA00023012"/>
    </source>
</evidence>
<evidence type="ECO:0000256" key="9">
    <source>
        <dbReference type="ARBA" id="ARBA00022777"/>
    </source>
</evidence>
<dbReference type="Gene3D" id="1.10.287.130">
    <property type="match status" value="1"/>
</dbReference>
<dbReference type="GO" id="GO:0005524">
    <property type="term" value="F:ATP binding"/>
    <property type="evidence" value="ECO:0007669"/>
    <property type="project" value="UniProtKB-KW"/>
</dbReference>
<proteinExistence type="predicted"/>
<keyword evidence="5" id="KW-0597">Phosphoprotein</keyword>
<dbReference type="GO" id="GO:0071555">
    <property type="term" value="P:cell wall organization"/>
    <property type="evidence" value="ECO:0007669"/>
    <property type="project" value="InterPro"/>
</dbReference>
<evidence type="ECO:0000256" key="5">
    <source>
        <dbReference type="ARBA" id="ARBA00022553"/>
    </source>
</evidence>
<evidence type="ECO:0000256" key="2">
    <source>
        <dbReference type="ARBA" id="ARBA00004651"/>
    </source>
</evidence>
<dbReference type="InterPro" id="IPR011620">
    <property type="entry name" value="Sig_transdc_His_kinase_LytS_TM"/>
</dbReference>
<reference evidence="16" key="1">
    <citation type="journal article" date="2023" name="Int. J. Syst. Evol. Microbiol.">
        <title>Collibacillus ludicampi gen. nov., sp. nov., a new soil bacterium of the family Alicyclobacillaceae.</title>
        <authorList>
            <person name="Jojima T."/>
            <person name="Ioku Y."/>
            <person name="Fukuta Y."/>
            <person name="Shirasaka N."/>
            <person name="Matsumura Y."/>
            <person name="Mori M."/>
        </authorList>
    </citation>
    <scope>NUCLEOTIDE SEQUENCE</scope>
    <source>
        <strain evidence="16">TP075</strain>
    </source>
</reference>
<dbReference type="SUPFAM" id="SSF55874">
    <property type="entry name" value="ATPase domain of HSP90 chaperone/DNA topoisomerase II/histidine kinase"/>
    <property type="match status" value="1"/>
</dbReference>
<dbReference type="PRINTS" id="PR00344">
    <property type="entry name" value="BCTRLSENSOR"/>
</dbReference>
<keyword evidence="8" id="KW-0547">Nucleotide-binding</keyword>
<dbReference type="RefSeq" id="WP_282200641.1">
    <property type="nucleotide sequence ID" value="NZ_BOQE01000001.1"/>
</dbReference>
<dbReference type="Pfam" id="PF02518">
    <property type="entry name" value="HATPase_c"/>
    <property type="match status" value="1"/>
</dbReference>
<evidence type="ECO:0000313" key="17">
    <source>
        <dbReference type="Proteomes" id="UP001057291"/>
    </source>
</evidence>
<dbReference type="PANTHER" id="PTHR43065">
    <property type="entry name" value="SENSOR HISTIDINE KINASE"/>
    <property type="match status" value="1"/>
</dbReference>
<evidence type="ECO:0000256" key="13">
    <source>
        <dbReference type="ARBA" id="ARBA00023136"/>
    </source>
</evidence>
<dbReference type="EMBL" id="BOQE01000001">
    <property type="protein sequence ID" value="GIM47687.1"/>
    <property type="molecule type" value="Genomic_DNA"/>
</dbReference>
<feature type="transmembrane region" description="Helical" evidence="14">
    <location>
        <begin position="75"/>
        <end position="100"/>
    </location>
</feature>
<dbReference type="SMART" id="SM00387">
    <property type="entry name" value="HATPase_c"/>
    <property type="match status" value="1"/>
</dbReference>
<feature type="transmembrane region" description="Helical" evidence="14">
    <location>
        <begin position="106"/>
        <end position="124"/>
    </location>
</feature>
<accession>A0AAV4LIH8</accession>
<protein>
    <recommendedName>
        <fullName evidence="3">histidine kinase</fullName>
        <ecNumber evidence="3">2.7.13.3</ecNumber>
    </recommendedName>
</protein>
<keyword evidence="11 14" id="KW-1133">Transmembrane helix</keyword>
<keyword evidence="7 14" id="KW-0812">Transmembrane</keyword>
<feature type="transmembrane region" description="Helical" evidence="14">
    <location>
        <begin position="170"/>
        <end position="191"/>
    </location>
</feature>
<dbReference type="InterPro" id="IPR003594">
    <property type="entry name" value="HATPase_dom"/>
</dbReference>
<evidence type="ECO:0000256" key="11">
    <source>
        <dbReference type="ARBA" id="ARBA00022989"/>
    </source>
</evidence>
<comment type="caution">
    <text evidence="16">The sequence shown here is derived from an EMBL/GenBank/DDBJ whole genome shotgun (WGS) entry which is preliminary data.</text>
</comment>
<dbReference type="SMART" id="SM00388">
    <property type="entry name" value="HisKA"/>
    <property type="match status" value="1"/>
</dbReference>
<dbReference type="InterPro" id="IPR005467">
    <property type="entry name" value="His_kinase_dom"/>
</dbReference>
<name>A0AAV4LIH8_9BACL</name>
<keyword evidence="4" id="KW-1003">Cell membrane</keyword>
<dbReference type="InterPro" id="IPR003661">
    <property type="entry name" value="HisK_dim/P_dom"/>
</dbReference>
<keyword evidence="10" id="KW-0067">ATP-binding</keyword>
<organism evidence="16 17">
    <name type="scientific">Collibacillus ludicampi</name>
    <dbReference type="NCBI Taxonomy" id="2771369"/>
    <lineage>
        <taxon>Bacteria</taxon>
        <taxon>Bacillati</taxon>
        <taxon>Bacillota</taxon>
        <taxon>Bacilli</taxon>
        <taxon>Bacillales</taxon>
        <taxon>Alicyclobacillaceae</taxon>
        <taxon>Collibacillus</taxon>
    </lineage>
</organism>
<dbReference type="InterPro" id="IPR036097">
    <property type="entry name" value="HisK_dim/P_sf"/>
</dbReference>
<dbReference type="GO" id="GO:0005886">
    <property type="term" value="C:plasma membrane"/>
    <property type="evidence" value="ECO:0007669"/>
    <property type="project" value="UniProtKB-SubCell"/>
</dbReference>
<dbReference type="PROSITE" id="PS50109">
    <property type="entry name" value="HIS_KIN"/>
    <property type="match status" value="1"/>
</dbReference>
<sequence length="425" mass="47587">MDVINGINQILLQVLIILFPIIIFYFFWGDKVLIENKKSVGFAYGIIVGTSLILCMICSFPIYHGYLLDLRTIPLLIGILYGGYGAGIFITVVFLGFRYYLGGGGTLVPVIVCSIVLPITFLLIPKYKSYSSRHKVIIATILTLFTSLLIASVTYLKLMWSNIPVNRDFLIFFAGFSIIQTGTMLITVSLIESMRERLMLHYRLRQAEKLNVLSEMAASIAHEIRNPMTVIRGFMQLMNNNAQIPMDIRPYLKLIIEELDRAESIITGFLSLAKPQLERLEPVSVLELIHNVVNVMSPYALLHGVQIQVFTDYSPCIETNPRKLSQVLINIIKNGIEAMTDGGLLKIEVKEEEDIVLIKIIDSGIGMTKEELKRLGTLFYSTKTKGTGVGLMISYKIIESMNGRIEVSSEKGTGTQFTIIIPKAS</sequence>
<keyword evidence="9 16" id="KW-0418">Kinase</keyword>
<keyword evidence="13 14" id="KW-0472">Membrane</keyword>
<keyword evidence="6" id="KW-0808">Transferase</keyword>
<dbReference type="AlphaFoldDB" id="A0AAV4LIH8"/>
<feature type="transmembrane region" description="Helical" evidence="14">
    <location>
        <begin position="136"/>
        <end position="158"/>
    </location>
</feature>
<dbReference type="Pfam" id="PF00512">
    <property type="entry name" value="HisKA"/>
    <property type="match status" value="1"/>
</dbReference>
<dbReference type="CDD" id="cd00082">
    <property type="entry name" value="HisKA"/>
    <property type="match status" value="1"/>
</dbReference>
<evidence type="ECO:0000256" key="3">
    <source>
        <dbReference type="ARBA" id="ARBA00012438"/>
    </source>
</evidence>
<dbReference type="InterPro" id="IPR004358">
    <property type="entry name" value="Sig_transdc_His_kin-like_C"/>
</dbReference>
<feature type="transmembrane region" description="Helical" evidence="14">
    <location>
        <begin position="7"/>
        <end position="28"/>
    </location>
</feature>
<dbReference type="GO" id="GO:0000155">
    <property type="term" value="F:phosphorelay sensor kinase activity"/>
    <property type="evidence" value="ECO:0007669"/>
    <property type="project" value="InterPro"/>
</dbReference>
<evidence type="ECO:0000259" key="15">
    <source>
        <dbReference type="PROSITE" id="PS50109"/>
    </source>
</evidence>
<dbReference type="Gene3D" id="3.30.565.10">
    <property type="entry name" value="Histidine kinase-like ATPase, C-terminal domain"/>
    <property type="match status" value="1"/>
</dbReference>
<dbReference type="InterPro" id="IPR036890">
    <property type="entry name" value="HATPase_C_sf"/>
</dbReference>
<dbReference type="EC" id="2.7.13.3" evidence="3"/>
<comment type="subcellular location">
    <subcellularLocation>
        <location evidence="2">Cell membrane</location>
        <topology evidence="2">Multi-pass membrane protein</topology>
    </subcellularLocation>
</comment>
<keyword evidence="17" id="KW-1185">Reference proteome</keyword>